<name>A0A1I6M1U0_9EURY</name>
<evidence type="ECO:0000256" key="1">
    <source>
        <dbReference type="SAM" id="MobiDB-lite"/>
    </source>
</evidence>
<dbReference type="Proteomes" id="UP000199062">
    <property type="component" value="Unassembled WGS sequence"/>
</dbReference>
<keyword evidence="3" id="KW-1185">Reference proteome</keyword>
<reference evidence="2 3" key="1">
    <citation type="submission" date="2016-10" db="EMBL/GenBank/DDBJ databases">
        <authorList>
            <person name="de Groot N.N."/>
        </authorList>
    </citation>
    <scope>NUCLEOTIDE SEQUENCE [LARGE SCALE GENOMIC DNA]</scope>
    <source>
        <strain evidence="2 3">CGMCC 1.10457</strain>
    </source>
</reference>
<dbReference type="EMBL" id="FOZK01000004">
    <property type="protein sequence ID" value="SFS09598.1"/>
    <property type="molecule type" value="Genomic_DNA"/>
</dbReference>
<gene>
    <name evidence="2" type="ORF">SAMN05216559_3543</name>
</gene>
<dbReference type="OrthoDB" id="223863at2157"/>
<protein>
    <submittedName>
        <fullName evidence="2">Uncharacterized protein</fullName>
    </submittedName>
</protein>
<sequence length="76" mass="8810">MNTHDNRSAAPAYPDATPVEQHLVVDKTDWVPGKHPDQHRRWDGQTGYRERFFRCIRCGAERSSKADFPPECDPEE</sequence>
<dbReference type="STRING" id="767519.SAMN05216559_3543"/>
<accession>A0A1I6M1U0</accession>
<evidence type="ECO:0000313" key="2">
    <source>
        <dbReference type="EMBL" id="SFS09598.1"/>
    </source>
</evidence>
<organism evidence="2 3">
    <name type="scientific">Halomicrobium zhouii</name>
    <dbReference type="NCBI Taxonomy" id="767519"/>
    <lineage>
        <taxon>Archaea</taxon>
        <taxon>Methanobacteriati</taxon>
        <taxon>Methanobacteriota</taxon>
        <taxon>Stenosarchaea group</taxon>
        <taxon>Halobacteria</taxon>
        <taxon>Halobacteriales</taxon>
        <taxon>Haloarculaceae</taxon>
        <taxon>Halomicrobium</taxon>
    </lineage>
</organism>
<feature type="region of interest" description="Disordered" evidence="1">
    <location>
        <begin position="1"/>
        <end position="20"/>
    </location>
</feature>
<dbReference type="RefSeq" id="WP_089818204.1">
    <property type="nucleotide sequence ID" value="NZ_FOZK01000004.1"/>
</dbReference>
<dbReference type="AlphaFoldDB" id="A0A1I6M1U0"/>
<evidence type="ECO:0000313" key="3">
    <source>
        <dbReference type="Proteomes" id="UP000199062"/>
    </source>
</evidence>
<proteinExistence type="predicted"/>